<feature type="chain" id="PRO_5039301147" description="Carbohydrate ABC transporter substrate-binding protein" evidence="6">
    <location>
        <begin position="29"/>
        <end position="444"/>
    </location>
</feature>
<evidence type="ECO:0000313" key="7">
    <source>
        <dbReference type="EMBL" id="KMW18388.1"/>
    </source>
</evidence>
<keyword evidence="5" id="KW-0449">Lipoprotein</keyword>
<dbReference type="PANTHER" id="PTHR43649:SF33">
    <property type="entry name" value="POLYGALACTURONAN_RHAMNOGALACTURONAN-BINDING PROTEIN YTCQ"/>
    <property type="match status" value="1"/>
</dbReference>
<evidence type="ECO:0000313" key="8">
    <source>
        <dbReference type="Proteomes" id="UP000037392"/>
    </source>
</evidence>
<sequence>MKRQRRSFANILTTALAAALSTILTVGAMCGCTADQGENIVFDSTGTDDGPMIPLTFFGYKYEALNVMAIEDTLHGFMDVYPHISISYDGIKSPEYFEVLDKRLDTGNGDDIFMVDHEHVLNLGGSGRLADLSGISTLDDFSDLAKSQMTVDGTIHYLPTSISAFGLYCNLDLLKEHGQKVPENLTEFEDVCNYFVSRGITPIVANNDISLKTIVIAKSLLPCYQTQDTVSRLARFNSGETSLAEALRPGFELVQQMLDLGWVDRQEALATTKTKDDLVLFSSGKQPFMLTGAWAVTRLRELDPGFRFEVHPYPVMDDGCVLVINVDTRVSINGDSPHQKEAMEFVEYLTQSEVLWEFVDSQSSFSPLKENRLAEDAAIQPIGPYLTNGRSVIGSDDNLKFPIWDMSRQCIRTMLEGGSADLAVSHMEGLTEAWNNEKQGDDAS</sequence>
<protein>
    <recommendedName>
        <fullName evidence="9">Carbohydrate ABC transporter substrate-binding protein</fullName>
    </recommendedName>
</protein>
<evidence type="ECO:0008006" key="9">
    <source>
        <dbReference type="Google" id="ProtNLM"/>
    </source>
</evidence>
<dbReference type="Gene3D" id="3.40.190.10">
    <property type="entry name" value="Periplasmic binding protein-like II"/>
    <property type="match status" value="2"/>
</dbReference>
<proteinExistence type="predicted"/>
<dbReference type="Pfam" id="PF13416">
    <property type="entry name" value="SBP_bac_8"/>
    <property type="match status" value="1"/>
</dbReference>
<dbReference type="RefSeq" id="WP_048930325.1">
    <property type="nucleotide sequence ID" value="NZ_KQ235879.1"/>
</dbReference>
<dbReference type="PANTHER" id="PTHR43649">
    <property type="entry name" value="ARABINOSE-BINDING PROTEIN-RELATED"/>
    <property type="match status" value="1"/>
</dbReference>
<comment type="caution">
    <text evidence="7">The sequence shown here is derived from an EMBL/GenBank/DDBJ whole genome shotgun (WGS) entry which is preliminary data.</text>
</comment>
<organism evidence="7 8">
    <name type="scientific">[Clostridium] citroniae WAL-19142</name>
    <dbReference type="NCBI Taxonomy" id="742734"/>
    <lineage>
        <taxon>Bacteria</taxon>
        <taxon>Bacillati</taxon>
        <taxon>Bacillota</taxon>
        <taxon>Clostridia</taxon>
        <taxon>Lachnospirales</taxon>
        <taxon>Lachnospiraceae</taxon>
        <taxon>Enterocloster</taxon>
    </lineage>
</organism>
<gene>
    <name evidence="7" type="ORF">HMPREF9470_03298</name>
</gene>
<evidence type="ECO:0000256" key="6">
    <source>
        <dbReference type="SAM" id="SignalP"/>
    </source>
</evidence>
<dbReference type="InterPro" id="IPR006059">
    <property type="entry name" value="SBP"/>
</dbReference>
<reference evidence="7 8" key="1">
    <citation type="submission" date="2011-04" db="EMBL/GenBank/DDBJ databases">
        <title>The Genome Sequence of Clostridium citroniae WAL-19142.</title>
        <authorList>
            <consortium name="The Broad Institute Genome Sequencing Platform"/>
            <person name="Earl A."/>
            <person name="Ward D."/>
            <person name="Feldgarden M."/>
            <person name="Gevers D."/>
            <person name="Warren Y.A."/>
            <person name="Tyrrell K.L."/>
            <person name="Citron D.M."/>
            <person name="Goldstein E.J."/>
            <person name="Daigneault M."/>
            <person name="Allen-Vercoe E."/>
            <person name="Young S.K."/>
            <person name="Zeng Q."/>
            <person name="Gargeya S."/>
            <person name="Fitzgerald M."/>
            <person name="Haas B."/>
            <person name="Abouelleil A."/>
            <person name="Alvarado L."/>
            <person name="Arachchi H.M."/>
            <person name="Berlin A."/>
            <person name="Brown A."/>
            <person name="Chapman S.B."/>
            <person name="Chen Z."/>
            <person name="Dunbar C."/>
            <person name="Freedman E."/>
            <person name="Gearin G."/>
            <person name="Gellesch M."/>
            <person name="Goldberg J."/>
            <person name="Griggs A."/>
            <person name="Gujja S."/>
            <person name="Heilman E.R."/>
            <person name="Heiman D."/>
            <person name="Howarth C."/>
            <person name="Larson L."/>
            <person name="Lui A."/>
            <person name="MacDonald P.J."/>
            <person name="Mehta T."/>
            <person name="Montmayeur A."/>
            <person name="Murphy C."/>
            <person name="Neiman D."/>
            <person name="Pearson M."/>
            <person name="Priest M."/>
            <person name="Roberts A."/>
            <person name="Saif S."/>
            <person name="Shea T."/>
            <person name="Shenoy N."/>
            <person name="Sisk P."/>
            <person name="Stolte C."/>
            <person name="Sykes S."/>
            <person name="White J."/>
            <person name="Yandava C."/>
            <person name="Wortman J."/>
            <person name="Nusbaum C."/>
            <person name="Birren B."/>
        </authorList>
    </citation>
    <scope>NUCLEOTIDE SEQUENCE [LARGE SCALE GENOMIC DNA]</scope>
    <source>
        <strain evidence="7 8">WAL-19142</strain>
    </source>
</reference>
<dbReference type="Proteomes" id="UP000037392">
    <property type="component" value="Unassembled WGS sequence"/>
</dbReference>
<evidence type="ECO:0000256" key="5">
    <source>
        <dbReference type="ARBA" id="ARBA00023288"/>
    </source>
</evidence>
<dbReference type="InterPro" id="IPR050490">
    <property type="entry name" value="Bact_solute-bd_prot1"/>
</dbReference>
<evidence type="ECO:0000256" key="2">
    <source>
        <dbReference type="ARBA" id="ARBA00022729"/>
    </source>
</evidence>
<keyword evidence="1" id="KW-1003">Cell membrane</keyword>
<keyword evidence="3" id="KW-0472">Membrane</keyword>
<accession>A0A0J9BZY0</accession>
<evidence type="ECO:0000256" key="4">
    <source>
        <dbReference type="ARBA" id="ARBA00023139"/>
    </source>
</evidence>
<keyword evidence="4" id="KW-0564">Palmitate</keyword>
<dbReference type="EMBL" id="ADLK01000024">
    <property type="protein sequence ID" value="KMW18388.1"/>
    <property type="molecule type" value="Genomic_DNA"/>
</dbReference>
<keyword evidence="2 6" id="KW-0732">Signal</keyword>
<dbReference type="PROSITE" id="PS51257">
    <property type="entry name" value="PROKAR_LIPOPROTEIN"/>
    <property type="match status" value="1"/>
</dbReference>
<dbReference type="SUPFAM" id="SSF53850">
    <property type="entry name" value="Periplasmic binding protein-like II"/>
    <property type="match status" value="1"/>
</dbReference>
<evidence type="ECO:0000256" key="1">
    <source>
        <dbReference type="ARBA" id="ARBA00022475"/>
    </source>
</evidence>
<dbReference type="PATRIC" id="fig|742734.4.peg.3530"/>
<dbReference type="OrthoDB" id="1650741at2"/>
<name>A0A0J9BZY0_9FIRM</name>
<dbReference type="AlphaFoldDB" id="A0A0J9BZY0"/>
<evidence type="ECO:0000256" key="3">
    <source>
        <dbReference type="ARBA" id="ARBA00023136"/>
    </source>
</evidence>
<dbReference type="GeneID" id="93162169"/>
<feature type="signal peptide" evidence="6">
    <location>
        <begin position="1"/>
        <end position="28"/>
    </location>
</feature>